<protein>
    <recommendedName>
        <fullName evidence="4">Lipoprotein</fullName>
    </recommendedName>
</protein>
<evidence type="ECO:0008006" key="4">
    <source>
        <dbReference type="Google" id="ProtNLM"/>
    </source>
</evidence>
<evidence type="ECO:0000313" key="3">
    <source>
        <dbReference type="Proteomes" id="UP000183046"/>
    </source>
</evidence>
<feature type="compositionally biased region" description="Polar residues" evidence="1">
    <location>
        <begin position="39"/>
        <end position="48"/>
    </location>
</feature>
<dbReference type="AlphaFoldDB" id="A0A1G5ME19"/>
<gene>
    <name evidence="2" type="ORF">SAMN05216279_101574</name>
</gene>
<dbReference type="GeneID" id="58746951"/>
<feature type="region of interest" description="Disordered" evidence="1">
    <location>
        <begin position="23"/>
        <end position="48"/>
    </location>
</feature>
<name>A0A1G5ME19_9PSED</name>
<reference evidence="3" key="1">
    <citation type="submission" date="2016-10" db="EMBL/GenBank/DDBJ databases">
        <authorList>
            <person name="de Groot N.N."/>
        </authorList>
    </citation>
    <scope>NUCLEOTIDE SEQUENCE [LARGE SCALE GENOMIC DNA]</scope>
    <source>
        <strain evidence="3">DSM 15758</strain>
    </source>
</reference>
<dbReference type="PROSITE" id="PS51257">
    <property type="entry name" value="PROKAR_LIPOPROTEIN"/>
    <property type="match status" value="1"/>
</dbReference>
<sequence>MKRPLLLSSALLLSLMLGGCFDRDQSDQQNRSSGEKASVQMQKSDGDK</sequence>
<proteinExistence type="predicted"/>
<accession>A0A1G5ME19</accession>
<dbReference type="EMBL" id="FMWB01000001">
    <property type="protein sequence ID" value="SCZ22679.1"/>
    <property type="molecule type" value="Genomic_DNA"/>
</dbReference>
<evidence type="ECO:0000313" key="2">
    <source>
        <dbReference type="EMBL" id="SCZ22679.1"/>
    </source>
</evidence>
<dbReference type="RefSeq" id="WP_165904647.1">
    <property type="nucleotide sequence ID" value="NZ_CP044074.1"/>
</dbReference>
<evidence type="ECO:0000256" key="1">
    <source>
        <dbReference type="SAM" id="MobiDB-lite"/>
    </source>
</evidence>
<organism evidence="2 3">
    <name type="scientific">Pseudomonas oryzihabitans</name>
    <dbReference type="NCBI Taxonomy" id="47885"/>
    <lineage>
        <taxon>Bacteria</taxon>
        <taxon>Pseudomonadati</taxon>
        <taxon>Pseudomonadota</taxon>
        <taxon>Gammaproteobacteria</taxon>
        <taxon>Pseudomonadales</taxon>
        <taxon>Pseudomonadaceae</taxon>
        <taxon>Pseudomonas</taxon>
    </lineage>
</organism>
<dbReference type="Proteomes" id="UP000183046">
    <property type="component" value="Unassembled WGS sequence"/>
</dbReference>
<comment type="caution">
    <text evidence="2">The sequence shown here is derived from an EMBL/GenBank/DDBJ whole genome shotgun (WGS) entry which is preliminary data.</text>
</comment>